<dbReference type="AlphaFoldDB" id="A0A2W2FL67"/>
<feature type="domain" description="Lsr2 DNA-binding" evidence="4">
    <location>
        <begin position="76"/>
        <end position="111"/>
    </location>
</feature>
<organism evidence="5 6">
    <name type="scientific">Spongiactinospora gelatinilytica</name>
    <dbReference type="NCBI Taxonomy" id="2666298"/>
    <lineage>
        <taxon>Bacteria</taxon>
        <taxon>Bacillati</taxon>
        <taxon>Actinomycetota</taxon>
        <taxon>Actinomycetes</taxon>
        <taxon>Streptosporangiales</taxon>
        <taxon>Streptosporangiaceae</taxon>
        <taxon>Spongiactinospora</taxon>
    </lineage>
</organism>
<keyword evidence="6" id="KW-1185">Reference proteome</keyword>
<dbReference type="Pfam" id="PF11774">
    <property type="entry name" value="Lsr2"/>
    <property type="match status" value="1"/>
</dbReference>
<dbReference type="RefSeq" id="WP_111170202.1">
    <property type="nucleotide sequence ID" value="NZ_POUA01000258.1"/>
</dbReference>
<accession>A0A2W2FL67</accession>
<evidence type="ECO:0000313" key="5">
    <source>
        <dbReference type="EMBL" id="PZG36393.1"/>
    </source>
</evidence>
<proteinExistence type="predicted"/>
<feature type="region of interest" description="Disordered" evidence="2">
    <location>
        <begin position="58"/>
        <end position="82"/>
    </location>
</feature>
<dbReference type="Pfam" id="PF23359">
    <property type="entry name" value="Lsr2_DNA-bd"/>
    <property type="match status" value="1"/>
</dbReference>
<dbReference type="InterPro" id="IPR036625">
    <property type="entry name" value="E3-bd_dom_sf"/>
</dbReference>
<evidence type="ECO:0000313" key="6">
    <source>
        <dbReference type="Proteomes" id="UP000248544"/>
    </source>
</evidence>
<dbReference type="EMBL" id="POUA01000258">
    <property type="protein sequence ID" value="PZG36393.1"/>
    <property type="molecule type" value="Genomic_DNA"/>
</dbReference>
<dbReference type="Proteomes" id="UP000248544">
    <property type="component" value="Unassembled WGS sequence"/>
</dbReference>
<dbReference type="GO" id="GO:0003677">
    <property type="term" value="F:DNA binding"/>
    <property type="evidence" value="ECO:0007669"/>
    <property type="project" value="UniProtKB-KW"/>
</dbReference>
<gene>
    <name evidence="5" type="ORF">C1I98_26785</name>
</gene>
<reference evidence="5 6" key="1">
    <citation type="submission" date="2018-01" db="EMBL/GenBank/DDBJ databases">
        <title>Draft genome sequence of Sphaerisporangium sp. 7K107.</title>
        <authorList>
            <person name="Sahin N."/>
            <person name="Saygin H."/>
            <person name="Ay H."/>
        </authorList>
    </citation>
    <scope>NUCLEOTIDE SEQUENCE [LARGE SCALE GENOMIC DNA]</scope>
    <source>
        <strain evidence="5 6">7K107</strain>
    </source>
</reference>
<dbReference type="InterPro" id="IPR024412">
    <property type="entry name" value="Lsr2_dim_dom"/>
</dbReference>
<comment type="caution">
    <text evidence="5">The sequence shown here is derived from an EMBL/GenBank/DDBJ whole genome shotgun (WGS) entry which is preliminary data.</text>
</comment>
<evidence type="ECO:0000256" key="1">
    <source>
        <dbReference type="ARBA" id="ARBA00023125"/>
    </source>
</evidence>
<keyword evidence="1" id="KW-0238">DNA-binding</keyword>
<dbReference type="Gene3D" id="4.10.320.10">
    <property type="entry name" value="E3-binding domain"/>
    <property type="match status" value="1"/>
</dbReference>
<evidence type="ECO:0000259" key="4">
    <source>
        <dbReference type="Pfam" id="PF23359"/>
    </source>
</evidence>
<name>A0A2W2FL67_9ACTN</name>
<evidence type="ECO:0000259" key="3">
    <source>
        <dbReference type="Pfam" id="PF11774"/>
    </source>
</evidence>
<evidence type="ECO:0008006" key="7">
    <source>
        <dbReference type="Google" id="ProtNLM"/>
    </source>
</evidence>
<dbReference type="InterPro" id="IPR042261">
    <property type="entry name" value="Lsr2-like_dimerization"/>
</dbReference>
<dbReference type="GO" id="GO:0016746">
    <property type="term" value="F:acyltransferase activity"/>
    <property type="evidence" value="ECO:0007669"/>
    <property type="project" value="InterPro"/>
</dbReference>
<dbReference type="Gene3D" id="3.30.60.230">
    <property type="entry name" value="Lsr2, dimerization domain"/>
    <property type="match status" value="1"/>
</dbReference>
<protein>
    <recommendedName>
        <fullName evidence="7">Lsr2 family protein</fullName>
    </recommendedName>
</protein>
<evidence type="ECO:0000256" key="2">
    <source>
        <dbReference type="SAM" id="MobiDB-lite"/>
    </source>
</evidence>
<sequence>MAKRIEQIFIDDLDGGAAAGTTKFGLDGTDYEIDLSEKNEEKLRKALAPFLTAARPVRRERPGRVRRGGIRPARMSREQSADIRRWAKQHGLAVSERGRIPSTVVEQYEAAH</sequence>
<feature type="domain" description="Lsr2 dimerization" evidence="3">
    <location>
        <begin position="1"/>
        <end position="57"/>
    </location>
</feature>
<dbReference type="InterPro" id="IPR055370">
    <property type="entry name" value="Lsr2_DNA-bd"/>
</dbReference>